<dbReference type="InterPro" id="IPR001117">
    <property type="entry name" value="Cu-oxidase_2nd"/>
</dbReference>
<evidence type="ECO:0000259" key="4">
    <source>
        <dbReference type="Pfam" id="PF07731"/>
    </source>
</evidence>
<dbReference type="EMBL" id="JAEHOE010000001">
    <property type="protein sequence ID" value="KAG2501799.1"/>
    <property type="molecule type" value="Genomic_DNA"/>
</dbReference>
<evidence type="ECO:0000259" key="3">
    <source>
        <dbReference type="Pfam" id="PF00394"/>
    </source>
</evidence>
<name>A0A835YQ48_9CHLO</name>
<evidence type="ECO:0000259" key="5">
    <source>
        <dbReference type="Pfam" id="PF07732"/>
    </source>
</evidence>
<organism evidence="6 7">
    <name type="scientific">Edaphochlamys debaryana</name>
    <dbReference type="NCBI Taxonomy" id="47281"/>
    <lineage>
        <taxon>Eukaryota</taxon>
        <taxon>Viridiplantae</taxon>
        <taxon>Chlorophyta</taxon>
        <taxon>core chlorophytes</taxon>
        <taxon>Chlorophyceae</taxon>
        <taxon>CS clade</taxon>
        <taxon>Chlamydomonadales</taxon>
        <taxon>Chlamydomonadales incertae sedis</taxon>
        <taxon>Edaphochlamys</taxon>
    </lineage>
</organism>
<dbReference type="InterPro" id="IPR011706">
    <property type="entry name" value="Cu-oxidase_C"/>
</dbReference>
<dbReference type="CDD" id="cd04206">
    <property type="entry name" value="CuRO_1_LCC_like"/>
    <property type="match status" value="1"/>
</dbReference>
<evidence type="ECO:0000256" key="2">
    <source>
        <dbReference type="SAM" id="SignalP"/>
    </source>
</evidence>
<dbReference type="Pfam" id="PF00394">
    <property type="entry name" value="Cu-oxidase"/>
    <property type="match status" value="1"/>
</dbReference>
<evidence type="ECO:0008006" key="8">
    <source>
        <dbReference type="Google" id="ProtNLM"/>
    </source>
</evidence>
<dbReference type="OrthoDB" id="2121828at2759"/>
<evidence type="ECO:0000256" key="1">
    <source>
        <dbReference type="ARBA" id="ARBA00010609"/>
    </source>
</evidence>
<evidence type="ECO:0000313" key="7">
    <source>
        <dbReference type="Proteomes" id="UP000612055"/>
    </source>
</evidence>
<evidence type="ECO:0000313" key="6">
    <source>
        <dbReference type="EMBL" id="KAG2501799.1"/>
    </source>
</evidence>
<reference evidence="6" key="1">
    <citation type="journal article" date="2020" name="bioRxiv">
        <title>Comparative genomics of Chlamydomonas.</title>
        <authorList>
            <person name="Craig R.J."/>
            <person name="Hasan A.R."/>
            <person name="Ness R.W."/>
            <person name="Keightley P.D."/>
        </authorList>
    </citation>
    <scope>NUCLEOTIDE SEQUENCE</scope>
    <source>
        <strain evidence="6">CCAP 11/70</strain>
    </source>
</reference>
<feature type="signal peptide" evidence="2">
    <location>
        <begin position="1"/>
        <end position="18"/>
    </location>
</feature>
<feature type="domain" description="Plastocyanin-like" evidence="5">
    <location>
        <begin position="57"/>
        <end position="172"/>
    </location>
</feature>
<dbReference type="SUPFAM" id="SSF49503">
    <property type="entry name" value="Cupredoxins"/>
    <property type="match status" value="3"/>
</dbReference>
<feature type="chain" id="PRO_5032886342" description="Laccase" evidence="2">
    <location>
        <begin position="19"/>
        <end position="713"/>
    </location>
</feature>
<accession>A0A835YQ48</accession>
<dbReference type="PANTHER" id="PTHR11709:SF511">
    <property type="entry name" value="LACCASE"/>
    <property type="match status" value="1"/>
</dbReference>
<sequence>MRRQLLIALGALASVAQAQNWFYSAPPGTPLTPTSVKPYKGAALVEFVLNVTLSYGAPSCFARPIVLVNGIFEPAIVMNQGDYYRVKLINNLPSDFPSVSDGLSIHYHGLRMEGTAAWLDGVSYVDLCPIKPGMTFEYEFQIVNSPGSYFWHDHNAGFKGDGLKGPFIILPPRATPPKAGEAPLPPLQAPAVPDLWEADGDYTLLLSDWYHATTSSMFFRLNMPFDGAKVTPDTGSWNWIGNPQAILVNGQGFYGDCTLYPGLGGNTAPPPCAPPALTVPPGRSALLPWASSNNPGCTHSVFNVEEGKTYRLRLINGGILVYMTVCFEGHNVTAIAADGMPVQPVEGSCVDVNNGQRVDVLLTANQPAANYWITVASQFRTGAPAGYAMLSYAGANATVLPATPVPQPANITANALAPMYMLDKLLTPSTDPAVLLYAPKPLAPPPADQLVVVNLSQPLLPQGQLRWALNNVATTRTPPCGPLLSILKKDPKYLAKDALQAPANGAEFNGTAAGPNVGIHTGGSKRTSPIYYEGTTPAPLYPSVGLHIVELSGGKVIDVIVNNGPANGYNGDYRTPGVGVNRTAQEQHPFHLHGHHFWVLGQGLGRFDPDTSGPTLNSANPALRDTVTIPMGGWAYLRFVADNPGIWPFHCHIASHVFMGQQLYFVEDIGHLAPPPSKTPKCGNSCRSNFAPYLKSWLRSKWGTSGWELPPLY</sequence>
<feature type="domain" description="Plastocyanin-like" evidence="4">
    <location>
        <begin position="581"/>
        <end position="668"/>
    </location>
</feature>
<keyword evidence="2" id="KW-0732">Signal</keyword>
<dbReference type="Gene3D" id="2.60.40.420">
    <property type="entry name" value="Cupredoxins - blue copper proteins"/>
    <property type="match status" value="3"/>
</dbReference>
<gene>
    <name evidence="6" type="ORF">HYH03_000299</name>
</gene>
<comment type="caution">
    <text evidence="6">The sequence shown here is derived from an EMBL/GenBank/DDBJ whole genome shotgun (WGS) entry which is preliminary data.</text>
</comment>
<protein>
    <recommendedName>
        <fullName evidence="8">Laccase</fullName>
    </recommendedName>
</protein>
<dbReference type="InterPro" id="IPR045087">
    <property type="entry name" value="Cu-oxidase_fam"/>
</dbReference>
<dbReference type="InterPro" id="IPR008972">
    <property type="entry name" value="Cupredoxin"/>
</dbReference>
<dbReference type="Pfam" id="PF07731">
    <property type="entry name" value="Cu-oxidase_2"/>
    <property type="match status" value="1"/>
</dbReference>
<dbReference type="InterPro" id="IPR011707">
    <property type="entry name" value="Cu-oxidase-like_N"/>
</dbReference>
<dbReference type="PANTHER" id="PTHR11709">
    <property type="entry name" value="MULTI-COPPER OXIDASE"/>
    <property type="match status" value="1"/>
</dbReference>
<dbReference type="GO" id="GO:0005507">
    <property type="term" value="F:copper ion binding"/>
    <property type="evidence" value="ECO:0007669"/>
    <property type="project" value="InterPro"/>
</dbReference>
<dbReference type="Proteomes" id="UP000612055">
    <property type="component" value="Unassembled WGS sequence"/>
</dbReference>
<comment type="similarity">
    <text evidence="1">Belongs to the multicopper oxidase family.</text>
</comment>
<dbReference type="Pfam" id="PF07732">
    <property type="entry name" value="Cu-oxidase_3"/>
    <property type="match status" value="1"/>
</dbReference>
<feature type="domain" description="Plastocyanin-like" evidence="3">
    <location>
        <begin position="201"/>
        <end position="394"/>
    </location>
</feature>
<keyword evidence="7" id="KW-1185">Reference proteome</keyword>
<dbReference type="GO" id="GO:0016491">
    <property type="term" value="F:oxidoreductase activity"/>
    <property type="evidence" value="ECO:0007669"/>
    <property type="project" value="InterPro"/>
</dbReference>
<proteinExistence type="inferred from homology"/>
<dbReference type="AlphaFoldDB" id="A0A835YQ48"/>
<dbReference type="CDD" id="cd04205">
    <property type="entry name" value="CuRO_2_LCC_like"/>
    <property type="match status" value="1"/>
</dbReference>